<dbReference type="CDD" id="cd07730">
    <property type="entry name" value="metallo-hydrolase-like_MBL-fold"/>
    <property type="match status" value="1"/>
</dbReference>
<keyword evidence="5" id="KW-0862">Zinc</keyword>
<keyword evidence="4" id="KW-0378">Hydrolase</keyword>
<comment type="cofactor">
    <cofactor evidence="1">
        <name>Zn(2+)</name>
        <dbReference type="ChEBI" id="CHEBI:29105"/>
    </cofactor>
</comment>
<dbReference type="PANTHER" id="PTHR42978">
    <property type="entry name" value="QUORUM-QUENCHING LACTONASE YTNP-RELATED-RELATED"/>
    <property type="match status" value="1"/>
</dbReference>
<evidence type="ECO:0000259" key="6">
    <source>
        <dbReference type="SMART" id="SM00849"/>
    </source>
</evidence>
<dbReference type="InterPro" id="IPR051013">
    <property type="entry name" value="MBL_superfamily_lactonases"/>
</dbReference>
<comment type="caution">
    <text evidence="7">The sequence shown here is derived from an EMBL/GenBank/DDBJ whole genome shotgun (WGS) entry which is preliminary data.</text>
</comment>
<evidence type="ECO:0000313" key="7">
    <source>
        <dbReference type="EMBL" id="KAF9077628.1"/>
    </source>
</evidence>
<dbReference type="AlphaFoldDB" id="A0A9P5UGM3"/>
<evidence type="ECO:0000256" key="2">
    <source>
        <dbReference type="ARBA" id="ARBA00007749"/>
    </source>
</evidence>
<dbReference type="Gene3D" id="3.60.15.10">
    <property type="entry name" value="Ribonuclease Z/Hydroxyacylglutathione hydrolase-like"/>
    <property type="match status" value="1"/>
</dbReference>
<evidence type="ECO:0000256" key="4">
    <source>
        <dbReference type="ARBA" id="ARBA00022801"/>
    </source>
</evidence>
<reference evidence="7" key="1">
    <citation type="submission" date="2020-11" db="EMBL/GenBank/DDBJ databases">
        <authorList>
            <consortium name="DOE Joint Genome Institute"/>
            <person name="Ahrendt S."/>
            <person name="Riley R."/>
            <person name="Andreopoulos W."/>
            <person name="Labutti K."/>
            <person name="Pangilinan J."/>
            <person name="Ruiz-Duenas F.J."/>
            <person name="Barrasa J.M."/>
            <person name="Sanchez-Garcia M."/>
            <person name="Camarero S."/>
            <person name="Miyauchi S."/>
            <person name="Serrano A."/>
            <person name="Linde D."/>
            <person name="Babiker R."/>
            <person name="Drula E."/>
            <person name="Ayuso-Fernandez I."/>
            <person name="Pacheco R."/>
            <person name="Padilla G."/>
            <person name="Ferreira P."/>
            <person name="Barriuso J."/>
            <person name="Kellner H."/>
            <person name="Castanera R."/>
            <person name="Alfaro M."/>
            <person name="Ramirez L."/>
            <person name="Pisabarro A.G."/>
            <person name="Kuo A."/>
            <person name="Tritt A."/>
            <person name="Lipzen A."/>
            <person name="He G."/>
            <person name="Yan M."/>
            <person name="Ng V."/>
            <person name="Cullen D."/>
            <person name="Martin F."/>
            <person name="Rosso M.-N."/>
            <person name="Henrissat B."/>
            <person name="Hibbett D."/>
            <person name="Martinez A.T."/>
            <person name="Grigoriev I.V."/>
        </authorList>
    </citation>
    <scope>NUCLEOTIDE SEQUENCE</scope>
    <source>
        <strain evidence="7">AH 40177</strain>
    </source>
</reference>
<dbReference type="Pfam" id="PF00753">
    <property type="entry name" value="Lactamase_B"/>
    <property type="match status" value="1"/>
</dbReference>
<evidence type="ECO:0000256" key="5">
    <source>
        <dbReference type="ARBA" id="ARBA00022833"/>
    </source>
</evidence>
<dbReference type="InterPro" id="IPR001279">
    <property type="entry name" value="Metallo-B-lactamas"/>
</dbReference>
<protein>
    <submittedName>
        <fullName evidence="7">Metallo-hydrolase/oxidoreductase</fullName>
    </submittedName>
</protein>
<sequence length="276" mass="30410">MTSLLPPDNDQAYCIVSALEAGHFNLPMKMIIDNAAPGYIVPVPSLSFLLRHSKNDKKLIFDLGIRKDLENYPPVVQKLIQGSNATVPQDVVESLVNGGLSPTDIDTVCISHCHWDHVGNPKQFPNIEFIVGAAADSLFRPGYPEDPNSEFPSDLLPAERTRFIELSDQPSLDAAGHLPGHIVLVVRTSADGGWILLGGDSAHHWNLITGESKIADGLPIFGGGCAHMDRKAAELNILRIREFLKLPRTRVILAHDEPWYKDNKDTSFWPAQIKSE</sequence>
<dbReference type="OrthoDB" id="10250730at2759"/>
<feature type="domain" description="Metallo-beta-lactamase" evidence="6">
    <location>
        <begin position="44"/>
        <end position="255"/>
    </location>
</feature>
<dbReference type="SUPFAM" id="SSF56281">
    <property type="entry name" value="Metallo-hydrolase/oxidoreductase"/>
    <property type="match status" value="1"/>
</dbReference>
<organism evidence="7 8">
    <name type="scientific">Rhodocollybia butyracea</name>
    <dbReference type="NCBI Taxonomy" id="206335"/>
    <lineage>
        <taxon>Eukaryota</taxon>
        <taxon>Fungi</taxon>
        <taxon>Dikarya</taxon>
        <taxon>Basidiomycota</taxon>
        <taxon>Agaricomycotina</taxon>
        <taxon>Agaricomycetes</taxon>
        <taxon>Agaricomycetidae</taxon>
        <taxon>Agaricales</taxon>
        <taxon>Marasmiineae</taxon>
        <taxon>Omphalotaceae</taxon>
        <taxon>Rhodocollybia</taxon>
    </lineage>
</organism>
<keyword evidence="8" id="KW-1185">Reference proteome</keyword>
<accession>A0A9P5UGM3</accession>
<dbReference type="EMBL" id="JADNRY010000003">
    <property type="protein sequence ID" value="KAF9077628.1"/>
    <property type="molecule type" value="Genomic_DNA"/>
</dbReference>
<proteinExistence type="inferred from homology"/>
<comment type="similarity">
    <text evidence="2">Belongs to the metallo-beta-lactamase superfamily.</text>
</comment>
<dbReference type="Proteomes" id="UP000772434">
    <property type="component" value="Unassembled WGS sequence"/>
</dbReference>
<gene>
    <name evidence="7" type="ORF">BDP27DRAFT_1441681</name>
</gene>
<evidence type="ECO:0000256" key="3">
    <source>
        <dbReference type="ARBA" id="ARBA00022723"/>
    </source>
</evidence>
<dbReference type="InterPro" id="IPR036866">
    <property type="entry name" value="RibonucZ/Hydroxyglut_hydro"/>
</dbReference>
<dbReference type="GO" id="GO:0016787">
    <property type="term" value="F:hydrolase activity"/>
    <property type="evidence" value="ECO:0007669"/>
    <property type="project" value="UniProtKB-KW"/>
</dbReference>
<name>A0A9P5UGM3_9AGAR</name>
<dbReference type="PANTHER" id="PTHR42978:SF2">
    <property type="entry name" value="102 KBASES UNSTABLE REGION: FROM 1 TO 119443"/>
    <property type="match status" value="1"/>
</dbReference>
<dbReference type="SMART" id="SM00849">
    <property type="entry name" value="Lactamase_B"/>
    <property type="match status" value="1"/>
</dbReference>
<evidence type="ECO:0000256" key="1">
    <source>
        <dbReference type="ARBA" id="ARBA00001947"/>
    </source>
</evidence>
<dbReference type="GO" id="GO:0046872">
    <property type="term" value="F:metal ion binding"/>
    <property type="evidence" value="ECO:0007669"/>
    <property type="project" value="UniProtKB-KW"/>
</dbReference>
<evidence type="ECO:0000313" key="8">
    <source>
        <dbReference type="Proteomes" id="UP000772434"/>
    </source>
</evidence>
<keyword evidence="3" id="KW-0479">Metal-binding</keyword>